<dbReference type="EC" id="3.5.1.98" evidence="1"/>
<sequence length="419" mass="46628">MSLERKGTKAVVPAGVVPKVGYVYDVRMKDHYNLNEVEYPHPEDPRRIYWIYDILDRSGCLQLMRWVHIQPVTDTQILRTHSRSHLAFLRTTELMEKPSLIAAQRKYEDVYLCALSQYCARLSAGGLLALCNEVARGHLHSGLAIIRPPGHHACQNKPMGFCLLNNIAITIKDLQTCSPVQRVLVVDWDVHHGNGIQELFYSDPTVLYISLHRYDEDFFPHGKAGDFTQLGKGPGKGYNINVPWTTEGVGDGDYLYAFRELILPVAREFAPEMIIVACGFDAAVCDPIGECNVTPECYATMTAMLKDVCPKIVLSLEGGYNLEAIANSALACAKALLDVKWQAGLVPEAATVSDYATLSSAEMNGLQATRATYVPAWLALPRWDPTKEVPECFAARPSELGKEVVDRVIQEVGPYWQCL</sequence>
<gene>
    <name evidence="1" type="primary">HDA1_1</name>
    <name evidence="1" type="ORF">H4S07_005969</name>
</gene>
<keyword evidence="2" id="KW-1185">Reference proteome</keyword>
<evidence type="ECO:0000313" key="2">
    <source>
        <dbReference type="Proteomes" id="UP001140096"/>
    </source>
</evidence>
<proteinExistence type="predicted"/>
<organism evidence="1 2">
    <name type="scientific">Coemansia furcata</name>
    <dbReference type="NCBI Taxonomy" id="417177"/>
    <lineage>
        <taxon>Eukaryota</taxon>
        <taxon>Fungi</taxon>
        <taxon>Fungi incertae sedis</taxon>
        <taxon>Zoopagomycota</taxon>
        <taxon>Kickxellomycotina</taxon>
        <taxon>Kickxellomycetes</taxon>
        <taxon>Kickxellales</taxon>
        <taxon>Kickxellaceae</taxon>
        <taxon>Coemansia</taxon>
    </lineage>
</organism>
<name>A0ACC1KXV0_9FUNG</name>
<dbReference type="Proteomes" id="UP001140096">
    <property type="component" value="Unassembled WGS sequence"/>
</dbReference>
<dbReference type="EMBL" id="JANBUP010003249">
    <property type="protein sequence ID" value="KAJ2797351.1"/>
    <property type="molecule type" value="Genomic_DNA"/>
</dbReference>
<reference evidence="1" key="1">
    <citation type="submission" date="2022-07" db="EMBL/GenBank/DDBJ databases">
        <title>Phylogenomic reconstructions and comparative analyses of Kickxellomycotina fungi.</title>
        <authorList>
            <person name="Reynolds N.K."/>
            <person name="Stajich J.E."/>
            <person name="Barry K."/>
            <person name="Grigoriev I.V."/>
            <person name="Crous P."/>
            <person name="Smith M.E."/>
        </authorList>
    </citation>
    <scope>NUCLEOTIDE SEQUENCE</scope>
    <source>
        <strain evidence="1">CBS 102833</strain>
    </source>
</reference>
<comment type="caution">
    <text evidence="1">The sequence shown here is derived from an EMBL/GenBank/DDBJ whole genome shotgun (WGS) entry which is preliminary data.</text>
</comment>
<accession>A0ACC1KXV0</accession>
<evidence type="ECO:0000313" key="1">
    <source>
        <dbReference type="EMBL" id="KAJ2797351.1"/>
    </source>
</evidence>
<protein>
    <submittedName>
        <fullName evidence="1">Histone deacetylase hda1</fullName>
        <ecNumber evidence="1">3.5.1.98</ecNumber>
    </submittedName>
</protein>
<keyword evidence="1" id="KW-0378">Hydrolase</keyword>